<evidence type="ECO:0000259" key="3">
    <source>
        <dbReference type="Pfam" id="PF12808"/>
    </source>
</evidence>
<evidence type="ECO:0000256" key="2">
    <source>
        <dbReference type="SAM" id="MobiDB-lite"/>
    </source>
</evidence>
<feature type="compositionally biased region" description="Polar residues" evidence="2">
    <location>
        <begin position="147"/>
        <end position="163"/>
    </location>
</feature>
<dbReference type="OrthoDB" id="4052563at2759"/>
<dbReference type="Proteomes" id="UP000000689">
    <property type="component" value="Chromosome 8"/>
</dbReference>
<feature type="coiled-coil region" evidence="1">
    <location>
        <begin position="531"/>
        <end position="671"/>
    </location>
</feature>
<organism evidence="4 5">
    <name type="scientific">Naumovozyma dairenensis (strain ATCC 10597 / BCRC 20456 / CBS 421 / NBRC 0211 / NRRL Y-12639)</name>
    <name type="common">Saccharomyces dairenensis</name>
    <dbReference type="NCBI Taxonomy" id="1071378"/>
    <lineage>
        <taxon>Eukaryota</taxon>
        <taxon>Fungi</taxon>
        <taxon>Dikarya</taxon>
        <taxon>Ascomycota</taxon>
        <taxon>Saccharomycotina</taxon>
        <taxon>Saccharomycetes</taxon>
        <taxon>Saccharomycetales</taxon>
        <taxon>Saccharomycetaceae</taxon>
        <taxon>Naumovozyma</taxon>
    </lineage>
</organism>
<dbReference type="RefSeq" id="XP_003671612.1">
    <property type="nucleotide sequence ID" value="XM_003671564.1"/>
</dbReference>
<feature type="coiled-coil region" evidence="1">
    <location>
        <begin position="339"/>
        <end position="384"/>
    </location>
</feature>
<protein>
    <recommendedName>
        <fullName evidence="3">Mto1-like Mto2p-binding domain-containing protein</fullName>
    </recommendedName>
</protein>
<dbReference type="InterPro" id="IPR024545">
    <property type="entry name" value="Mto1-like_Mto2p-bd"/>
</dbReference>
<feature type="region of interest" description="Disordered" evidence="2">
    <location>
        <begin position="147"/>
        <end position="289"/>
    </location>
</feature>
<feature type="compositionally biased region" description="Polar residues" evidence="2">
    <location>
        <begin position="257"/>
        <end position="289"/>
    </location>
</feature>
<feature type="compositionally biased region" description="Acidic residues" evidence="2">
    <location>
        <begin position="205"/>
        <end position="220"/>
    </location>
</feature>
<feature type="region of interest" description="Disordered" evidence="2">
    <location>
        <begin position="832"/>
        <end position="856"/>
    </location>
</feature>
<gene>
    <name evidence="4" type="primary">NDAI0H01950</name>
    <name evidence="4" type="ordered locus">NDAI_0H01950</name>
</gene>
<feature type="compositionally biased region" description="Low complexity" evidence="2">
    <location>
        <begin position="832"/>
        <end position="844"/>
    </location>
</feature>
<feature type="coiled-coil region" evidence="1">
    <location>
        <begin position="796"/>
        <end position="823"/>
    </location>
</feature>
<proteinExistence type="predicted"/>
<feature type="compositionally biased region" description="Low complexity" evidence="2">
    <location>
        <begin position="65"/>
        <end position="76"/>
    </location>
</feature>
<evidence type="ECO:0000313" key="4">
    <source>
        <dbReference type="EMBL" id="CCD26369.1"/>
    </source>
</evidence>
<accession>G0WF08</accession>
<keyword evidence="1" id="KW-0175">Coiled coil</keyword>
<keyword evidence="5" id="KW-1185">Reference proteome</keyword>
<feature type="compositionally biased region" description="Basic and acidic residues" evidence="2">
    <location>
        <begin position="845"/>
        <end position="856"/>
    </location>
</feature>
<feature type="compositionally biased region" description="Basic and acidic residues" evidence="2">
    <location>
        <begin position="247"/>
        <end position="256"/>
    </location>
</feature>
<feature type="compositionally biased region" description="Low complexity" evidence="2">
    <location>
        <begin position="187"/>
        <end position="199"/>
    </location>
</feature>
<dbReference type="GeneID" id="11495900"/>
<name>G0WF08_NAUDC</name>
<dbReference type="OMA" id="RKYNTER"/>
<dbReference type="EMBL" id="HE580274">
    <property type="protein sequence ID" value="CCD26369.1"/>
    <property type="molecule type" value="Genomic_DNA"/>
</dbReference>
<feature type="region of interest" description="Disordered" evidence="2">
    <location>
        <begin position="37"/>
        <end position="83"/>
    </location>
</feature>
<feature type="domain" description="Mto1-like Mto2p-binding" evidence="3">
    <location>
        <begin position="782"/>
        <end position="828"/>
    </location>
</feature>
<evidence type="ECO:0000313" key="5">
    <source>
        <dbReference type="Proteomes" id="UP000000689"/>
    </source>
</evidence>
<sequence length="856" mass="99798">MKEEEYDMASRSHISNISNNITHDSRAMQMEYNKSEDTIDNDNHKFTTNVRSNLNSNGRFLSPASSQSHSRSQSHSMLPDTNDTDMILMTSSQILNNSSPFNDATREKNKHTKVDLTFEHYDKKSNGLDKYITRNFLDIQNDTNSIRLKTKSPNNNRESNSIQHDIEQNPFDDNEKTSNKNLPYTMKNNKSNNNDSKNSLLPLESFDDEDEEDEHEDPIENENNNNDKHSTATYQIPKLRKSLTPWRNKDKQKRTDNYNNTAVSSPTRSINAKPFINSSNHNNSEGNVMATSSSNVKEIEFLQKQLTSYKLQQKTLYEVIIHQLNQNNTDSNNGGNKLYENLLSNISKNDEQVEKLKKIIKDKENQLENSNNELTKIKNEYSETLNYANEYLQHSEIISQSIDDLLNLIVENAEFLQIDDNEKNTLIKATQINSTFIMVKLNSLTSILKNLISNQLEKDASIVKDQQTNNNNSNTTIDTKLEINIESLHKQYDKFLNGIKFKLSSSQAIENALYEKLSNQFNLLNQIQQYIQESNNDTGEKESQIIQLEKELNLLEKKLNNEKVNNTKLMNLKEENWQDLIGQLENDIEYLTSNKDDLTSLIDELSKNIEHLRFENDDISSLVKQLTEEKRNKDNDFSNLLVELNDMKLQNNNLQNIIENLHSNANITNEKNELEFDKLKQHLLLHLNKNFEIFERILQKKSIDQSKKKIEFITKNTGLKNVKLIQPKLESLYNFIETALKAITDAYITLLTQEKQEKRSNDKRVSSLESEDAHEYYQRETQLRIEELERKWISERERRKLDANAAESRIRRLEEENQLLREQLYVQRTTISSSSSRNSVLNNNTHDKKNNFEIRQ</sequence>
<dbReference type="KEGG" id="ndi:NDAI_0H01950"/>
<dbReference type="eggNOG" id="ENOG502R9Z8">
    <property type="taxonomic scope" value="Eukaryota"/>
</dbReference>
<reference evidence="4 5" key="1">
    <citation type="journal article" date="2011" name="Proc. Natl. Acad. Sci. U.S.A.">
        <title>Evolutionary erosion of yeast sex chromosomes by mating-type switching accidents.</title>
        <authorList>
            <person name="Gordon J.L."/>
            <person name="Armisen D."/>
            <person name="Proux-Wera E."/>
            <person name="Oheigeartaigh S.S."/>
            <person name="Byrne K.P."/>
            <person name="Wolfe K.H."/>
        </authorList>
    </citation>
    <scope>NUCLEOTIDE SEQUENCE [LARGE SCALE GENOMIC DNA]</scope>
    <source>
        <strain evidence="5">ATCC 10597 / BCRC 20456 / CBS 421 / NBRC 0211 / NRRL Y-12639</strain>
    </source>
</reference>
<dbReference type="AlphaFoldDB" id="G0WF08"/>
<dbReference type="STRING" id="1071378.G0WF08"/>
<feature type="compositionally biased region" description="Polar residues" evidence="2">
    <location>
        <begin position="46"/>
        <end position="59"/>
    </location>
</feature>
<evidence type="ECO:0000256" key="1">
    <source>
        <dbReference type="SAM" id="Coils"/>
    </source>
</evidence>
<dbReference type="Pfam" id="PF12808">
    <property type="entry name" value="Mto2_bdg"/>
    <property type="match status" value="1"/>
</dbReference>
<dbReference type="HOGENOM" id="CLU_016740_0_0_1"/>